<evidence type="ECO:0000313" key="2">
    <source>
        <dbReference type="EnsemblPlants" id="QL06p051088:mrna"/>
    </source>
</evidence>
<dbReference type="OMA" id="FENSETC"/>
<name>A0A7N2M112_QUELO</name>
<reference evidence="2" key="2">
    <citation type="submission" date="2021-01" db="UniProtKB">
        <authorList>
            <consortium name="EnsemblPlants"/>
        </authorList>
    </citation>
    <scope>IDENTIFICATION</scope>
</reference>
<accession>A0A7N2M112</accession>
<dbReference type="Proteomes" id="UP000594261">
    <property type="component" value="Chromosome 6"/>
</dbReference>
<feature type="compositionally biased region" description="Basic and acidic residues" evidence="1">
    <location>
        <begin position="16"/>
        <end position="26"/>
    </location>
</feature>
<dbReference type="InParanoid" id="A0A7N2M112"/>
<dbReference type="EnsemblPlants" id="QL06p051088:mrna">
    <property type="protein sequence ID" value="QL06p051088:mrna"/>
    <property type="gene ID" value="QL06p051088"/>
</dbReference>
<evidence type="ECO:0000256" key="1">
    <source>
        <dbReference type="SAM" id="MobiDB-lite"/>
    </source>
</evidence>
<dbReference type="AlphaFoldDB" id="A0A7N2M112"/>
<dbReference type="SUPFAM" id="SSF53098">
    <property type="entry name" value="Ribonuclease H-like"/>
    <property type="match status" value="1"/>
</dbReference>
<keyword evidence="3" id="KW-1185">Reference proteome</keyword>
<dbReference type="Gramene" id="QL06p051088:mrna">
    <property type="protein sequence ID" value="QL06p051088:mrna"/>
    <property type="gene ID" value="QL06p051088"/>
</dbReference>
<evidence type="ECO:0000313" key="3">
    <source>
        <dbReference type="Proteomes" id="UP000594261"/>
    </source>
</evidence>
<protein>
    <submittedName>
        <fullName evidence="2">Uncharacterized protein</fullName>
    </submittedName>
</protein>
<sequence length="205" mass="23577">MHRLHLSTGMCAKVESSSKESEKKKKRVVDLDEADHFTNGKELIRSAATRFATTYLTLACLHELKGALITMFSSDKWKLSRSAASQEGKRIEAIVLDSRDFWLHVAYCLRAAMPILKVFRMVDSYTSPSMGFIRKAMDQAKEKIGSNFNNVQKRYQSVRDILDQRYQLQFHSHLRAAAYYLNPHYHHSDDFNPDVNIKLGLFSSL</sequence>
<feature type="region of interest" description="Disordered" evidence="1">
    <location>
        <begin position="1"/>
        <end position="26"/>
    </location>
</feature>
<dbReference type="InterPro" id="IPR012337">
    <property type="entry name" value="RNaseH-like_sf"/>
</dbReference>
<proteinExistence type="predicted"/>
<dbReference type="EMBL" id="LRBV02000006">
    <property type="status" value="NOT_ANNOTATED_CDS"/>
    <property type="molecule type" value="Genomic_DNA"/>
</dbReference>
<reference evidence="2 3" key="1">
    <citation type="journal article" date="2016" name="G3 (Bethesda)">
        <title>First Draft Assembly and Annotation of the Genome of a California Endemic Oak Quercus lobata Nee (Fagaceae).</title>
        <authorList>
            <person name="Sork V.L."/>
            <person name="Fitz-Gibbon S.T."/>
            <person name="Puiu D."/>
            <person name="Crepeau M."/>
            <person name="Gugger P.F."/>
            <person name="Sherman R."/>
            <person name="Stevens K."/>
            <person name="Langley C.H."/>
            <person name="Pellegrini M."/>
            <person name="Salzberg S.L."/>
        </authorList>
    </citation>
    <scope>NUCLEOTIDE SEQUENCE [LARGE SCALE GENOMIC DNA]</scope>
    <source>
        <strain evidence="2 3">cv. SW786</strain>
    </source>
</reference>
<organism evidence="2 3">
    <name type="scientific">Quercus lobata</name>
    <name type="common">Valley oak</name>
    <dbReference type="NCBI Taxonomy" id="97700"/>
    <lineage>
        <taxon>Eukaryota</taxon>
        <taxon>Viridiplantae</taxon>
        <taxon>Streptophyta</taxon>
        <taxon>Embryophyta</taxon>
        <taxon>Tracheophyta</taxon>
        <taxon>Spermatophyta</taxon>
        <taxon>Magnoliopsida</taxon>
        <taxon>eudicotyledons</taxon>
        <taxon>Gunneridae</taxon>
        <taxon>Pentapetalae</taxon>
        <taxon>rosids</taxon>
        <taxon>fabids</taxon>
        <taxon>Fagales</taxon>
        <taxon>Fagaceae</taxon>
        <taxon>Quercus</taxon>
    </lineage>
</organism>